<organism evidence="2 3">
    <name type="scientific">Leucocoprinus birnbaumii</name>
    <dbReference type="NCBI Taxonomy" id="56174"/>
    <lineage>
        <taxon>Eukaryota</taxon>
        <taxon>Fungi</taxon>
        <taxon>Dikarya</taxon>
        <taxon>Basidiomycota</taxon>
        <taxon>Agaricomycotina</taxon>
        <taxon>Agaricomycetes</taxon>
        <taxon>Agaricomycetidae</taxon>
        <taxon>Agaricales</taxon>
        <taxon>Agaricineae</taxon>
        <taxon>Agaricaceae</taxon>
        <taxon>Leucocoprinus</taxon>
    </lineage>
</organism>
<feature type="transmembrane region" description="Helical" evidence="1">
    <location>
        <begin position="301"/>
        <end position="322"/>
    </location>
</feature>
<proteinExistence type="predicted"/>
<protein>
    <submittedName>
        <fullName evidence="2">Uncharacterized protein</fullName>
    </submittedName>
</protein>
<feature type="transmembrane region" description="Helical" evidence="1">
    <location>
        <begin position="157"/>
        <end position="179"/>
    </location>
</feature>
<keyword evidence="3" id="KW-1185">Reference proteome</keyword>
<keyword evidence="1" id="KW-0812">Transmembrane</keyword>
<evidence type="ECO:0000313" key="2">
    <source>
        <dbReference type="EMBL" id="KAJ3572800.1"/>
    </source>
</evidence>
<name>A0AAD5VXJ7_9AGAR</name>
<feature type="transmembrane region" description="Helical" evidence="1">
    <location>
        <begin position="217"/>
        <end position="238"/>
    </location>
</feature>
<evidence type="ECO:0000313" key="3">
    <source>
        <dbReference type="Proteomes" id="UP001213000"/>
    </source>
</evidence>
<comment type="caution">
    <text evidence="2">The sequence shown here is derived from an EMBL/GenBank/DDBJ whole genome shotgun (WGS) entry which is preliminary data.</text>
</comment>
<reference evidence="2" key="1">
    <citation type="submission" date="2022-07" db="EMBL/GenBank/DDBJ databases">
        <title>Genome Sequence of Leucocoprinus birnbaumii.</title>
        <authorList>
            <person name="Buettner E."/>
        </authorList>
    </citation>
    <scope>NUCLEOTIDE SEQUENCE</scope>
    <source>
        <strain evidence="2">VT141</strain>
    </source>
</reference>
<feature type="transmembrane region" description="Helical" evidence="1">
    <location>
        <begin position="113"/>
        <end position="137"/>
    </location>
</feature>
<accession>A0AAD5VXJ7</accession>
<dbReference type="EMBL" id="JANIEX010000127">
    <property type="protein sequence ID" value="KAJ3572800.1"/>
    <property type="molecule type" value="Genomic_DNA"/>
</dbReference>
<evidence type="ECO:0000256" key="1">
    <source>
        <dbReference type="SAM" id="Phobius"/>
    </source>
</evidence>
<gene>
    <name evidence="2" type="ORF">NP233_g2844</name>
</gene>
<feature type="transmembrane region" description="Helical" evidence="1">
    <location>
        <begin position="31"/>
        <end position="53"/>
    </location>
</feature>
<keyword evidence="1" id="KW-0472">Membrane</keyword>
<feature type="transmembrane region" description="Helical" evidence="1">
    <location>
        <begin position="84"/>
        <end position="101"/>
    </location>
</feature>
<sequence>MTRNFLRDTLLPLLVFPTLSYYAFKYTWGHLYASGLASAIFSSCVPGIGQYALPYTNTPAIDERLCGLVAFFHEAMAPGDPATFLSYFIGIGAVFAVVPAVENYRNNRSFVMAFPVIFGLLSQVLTIGATTPLYYLFFFLSGGRAKFNTATPLTKAHVQAILFGLMVGGAIPSIGMVVMQDPAITAIWQPYPIFMAAGTLLHLAIKRPNRAESGFGLIQFFYLISFIVASSLHVAIFWPRRSDLDALKAFYIPSFTPLTDVPTPSKAHEFLKWDCTFGLLSMGIAQLWFVPDLIEIPFILFWYLIAVPFFGPGAAVIAVNMWREGQIGDRLAIAKEKEA</sequence>
<dbReference type="Proteomes" id="UP001213000">
    <property type="component" value="Unassembled WGS sequence"/>
</dbReference>
<dbReference type="AlphaFoldDB" id="A0AAD5VXJ7"/>
<keyword evidence="1" id="KW-1133">Transmembrane helix</keyword>